<dbReference type="AlphaFoldDB" id="A0A0M3AIS0"/>
<dbReference type="Proteomes" id="UP000033874">
    <property type="component" value="Unassembled WGS sequence"/>
</dbReference>
<dbReference type="RefSeq" id="WP_046765928.1">
    <property type="nucleotide sequence ID" value="NZ_LBIC01000018.1"/>
</dbReference>
<keyword evidence="2" id="KW-1185">Reference proteome</keyword>
<proteinExistence type="predicted"/>
<name>A0A0M3AIS0_9SPHN</name>
<dbReference type="PATRIC" id="fig|56193.3.peg.5072"/>
<dbReference type="EMBL" id="LBIC01000018">
    <property type="protein sequence ID" value="KKW89720.1"/>
    <property type="molecule type" value="Genomic_DNA"/>
</dbReference>
<sequence>MKTVKLDCGIWYNDESGHIHIAAAGAFISTVSNDPKSKRYHPNLYRKMAKALRDAGAPAPEDS</sequence>
<reference evidence="1 2" key="1">
    <citation type="submission" date="2015-04" db="EMBL/GenBank/DDBJ databases">
        <title>Genome sequence of aromatic hydrocarbons-degrading Sphingobium chungbukense DJ77.</title>
        <authorList>
            <person name="Kim Y.-C."/>
            <person name="Chae J.-C."/>
        </authorList>
    </citation>
    <scope>NUCLEOTIDE SEQUENCE [LARGE SCALE GENOMIC DNA]</scope>
    <source>
        <strain evidence="1 2">DJ77</strain>
    </source>
</reference>
<comment type="caution">
    <text evidence="1">The sequence shown here is derived from an EMBL/GenBank/DDBJ whole genome shotgun (WGS) entry which is preliminary data.</text>
</comment>
<accession>A0A0M3AIS0</accession>
<organism evidence="1 2">
    <name type="scientific">Sphingobium chungbukense</name>
    <dbReference type="NCBI Taxonomy" id="56193"/>
    <lineage>
        <taxon>Bacteria</taxon>
        <taxon>Pseudomonadati</taxon>
        <taxon>Pseudomonadota</taxon>
        <taxon>Alphaproteobacteria</taxon>
        <taxon>Sphingomonadales</taxon>
        <taxon>Sphingomonadaceae</taxon>
        <taxon>Sphingobium</taxon>
    </lineage>
</organism>
<protein>
    <submittedName>
        <fullName evidence="1">Uncharacterized protein</fullName>
    </submittedName>
</protein>
<evidence type="ECO:0000313" key="2">
    <source>
        <dbReference type="Proteomes" id="UP000033874"/>
    </source>
</evidence>
<evidence type="ECO:0000313" key="1">
    <source>
        <dbReference type="EMBL" id="KKW89720.1"/>
    </source>
</evidence>
<gene>
    <name evidence="1" type="ORF">YP76_24050</name>
</gene>